<comment type="similarity">
    <text evidence="4">Belongs to the purine/pyrimidine phosphoribosyltransferase family.</text>
</comment>
<dbReference type="Gene3D" id="3.40.50.2020">
    <property type="match status" value="1"/>
</dbReference>
<keyword evidence="13" id="KW-1185">Reference proteome</keyword>
<evidence type="ECO:0000256" key="6">
    <source>
        <dbReference type="ARBA" id="ARBA00011893"/>
    </source>
</evidence>
<name>A0ABQ7KYD6_BRACM</name>
<dbReference type="CDD" id="cd06223">
    <property type="entry name" value="PRTases_typeI"/>
    <property type="match status" value="1"/>
</dbReference>
<comment type="subunit">
    <text evidence="5">Homodimer.</text>
</comment>
<evidence type="ECO:0000256" key="11">
    <source>
        <dbReference type="SAM" id="MobiDB-lite"/>
    </source>
</evidence>
<evidence type="ECO:0000256" key="2">
    <source>
        <dbReference type="ARBA" id="ARBA00004496"/>
    </source>
</evidence>
<dbReference type="InterPro" id="IPR029057">
    <property type="entry name" value="PRTase-like"/>
</dbReference>
<evidence type="ECO:0000256" key="1">
    <source>
        <dbReference type="ARBA" id="ARBA00000868"/>
    </source>
</evidence>
<accession>A0ABQ7KYD6</accession>
<evidence type="ECO:0000256" key="5">
    <source>
        <dbReference type="ARBA" id="ARBA00011738"/>
    </source>
</evidence>
<feature type="region of interest" description="Disordered" evidence="11">
    <location>
        <begin position="1"/>
        <end position="26"/>
    </location>
</feature>
<comment type="caution">
    <text evidence="12">The sequence shown here is derived from an EMBL/GenBank/DDBJ whole genome shotgun (WGS) entry which is preliminary data.</text>
</comment>
<evidence type="ECO:0000256" key="4">
    <source>
        <dbReference type="ARBA" id="ARBA00008391"/>
    </source>
</evidence>
<keyword evidence="7" id="KW-0963">Cytoplasm</keyword>
<evidence type="ECO:0000313" key="13">
    <source>
        <dbReference type="Proteomes" id="UP000823674"/>
    </source>
</evidence>
<evidence type="ECO:0000256" key="9">
    <source>
        <dbReference type="ARBA" id="ARBA00022679"/>
    </source>
</evidence>
<dbReference type="InterPro" id="IPR000836">
    <property type="entry name" value="PRTase_dom"/>
</dbReference>
<dbReference type="EC" id="2.4.2.7" evidence="6"/>
<gene>
    <name evidence="12" type="primary">A07g505930.1_BraROA</name>
    <name evidence="12" type="ORF">IGI04_027133</name>
</gene>
<organism evidence="12 13">
    <name type="scientific">Brassica rapa subsp. trilocularis</name>
    <dbReference type="NCBI Taxonomy" id="1813537"/>
    <lineage>
        <taxon>Eukaryota</taxon>
        <taxon>Viridiplantae</taxon>
        <taxon>Streptophyta</taxon>
        <taxon>Embryophyta</taxon>
        <taxon>Tracheophyta</taxon>
        <taxon>Spermatophyta</taxon>
        <taxon>Magnoliopsida</taxon>
        <taxon>eudicotyledons</taxon>
        <taxon>Gunneridae</taxon>
        <taxon>Pentapetalae</taxon>
        <taxon>rosids</taxon>
        <taxon>malvids</taxon>
        <taxon>Brassicales</taxon>
        <taxon>Brassicaceae</taxon>
        <taxon>Brassiceae</taxon>
        <taxon>Brassica</taxon>
    </lineage>
</organism>
<comment type="subcellular location">
    <subcellularLocation>
        <location evidence="2">Cytoplasm</location>
    </subcellularLocation>
</comment>
<reference evidence="12 13" key="1">
    <citation type="submission" date="2021-03" db="EMBL/GenBank/DDBJ databases">
        <authorList>
            <person name="King G.J."/>
            <person name="Bancroft I."/>
            <person name="Baten A."/>
            <person name="Bloomfield J."/>
            <person name="Borpatragohain P."/>
            <person name="He Z."/>
            <person name="Irish N."/>
            <person name="Irwin J."/>
            <person name="Liu K."/>
            <person name="Mauleon R.P."/>
            <person name="Moore J."/>
            <person name="Morris R."/>
            <person name="Ostergaard L."/>
            <person name="Wang B."/>
            <person name="Wells R."/>
        </authorList>
    </citation>
    <scope>NUCLEOTIDE SEQUENCE [LARGE SCALE GENOMIC DNA]</scope>
    <source>
        <strain evidence="12">R-o-18</strain>
        <tissue evidence="12">Leaf</tissue>
    </source>
</reference>
<keyword evidence="8" id="KW-0328">Glycosyltransferase</keyword>
<evidence type="ECO:0000256" key="7">
    <source>
        <dbReference type="ARBA" id="ARBA00022490"/>
    </source>
</evidence>
<dbReference type="PANTHER" id="PTHR11776:SF0">
    <property type="entry name" value="ADENINE PHOSPHORIBOSYLTRANSFERASE 1, CHLOROPLASTIC"/>
    <property type="match status" value="1"/>
</dbReference>
<dbReference type="InterPro" id="IPR050120">
    <property type="entry name" value="Adenine_PRTase"/>
</dbReference>
<protein>
    <recommendedName>
        <fullName evidence="6">adenine phosphoribosyltransferase</fullName>
        <ecNumber evidence="6">2.4.2.7</ecNumber>
    </recommendedName>
</protein>
<evidence type="ECO:0000256" key="3">
    <source>
        <dbReference type="ARBA" id="ARBA00004659"/>
    </source>
</evidence>
<evidence type="ECO:0000256" key="8">
    <source>
        <dbReference type="ARBA" id="ARBA00022676"/>
    </source>
</evidence>
<comment type="pathway">
    <text evidence="3">Purine metabolism; AMP biosynthesis via salvage pathway; AMP from adenine: step 1/1.</text>
</comment>
<comment type="catalytic activity">
    <reaction evidence="1">
        <text>AMP + diphosphate = 5-phospho-alpha-D-ribose 1-diphosphate + adenine</text>
        <dbReference type="Rhea" id="RHEA:16609"/>
        <dbReference type="ChEBI" id="CHEBI:16708"/>
        <dbReference type="ChEBI" id="CHEBI:33019"/>
        <dbReference type="ChEBI" id="CHEBI:58017"/>
        <dbReference type="ChEBI" id="CHEBI:456215"/>
        <dbReference type="EC" id="2.4.2.7"/>
    </reaction>
</comment>
<dbReference type="EMBL" id="JADBGQ010000009">
    <property type="protein sequence ID" value="KAG5379291.1"/>
    <property type="molecule type" value="Genomic_DNA"/>
</dbReference>
<keyword evidence="10" id="KW-0660">Purine salvage</keyword>
<sequence>MSKGSKPTKPTTDRNPKHSSPPPILHHRSSVFDIFVERYKGKDISVVAGVEGRGFIFGPPIAMAIGAKFVPMRKPKKLPGMMARTQKNKATAHHLDLLKCCMSPLLQNQLAELTNQKQQQQVATGGDKKRRKLVVVSQNCIEPLQALCHGSKEVMSMKGQSADKRRDIATLRKKRKEEKIVNIRDFRLPKWHAAFQPWQGLGNRLPRLSPM</sequence>
<evidence type="ECO:0000256" key="10">
    <source>
        <dbReference type="ARBA" id="ARBA00022726"/>
    </source>
</evidence>
<evidence type="ECO:0000313" key="12">
    <source>
        <dbReference type="EMBL" id="KAG5379291.1"/>
    </source>
</evidence>
<dbReference type="PANTHER" id="PTHR11776">
    <property type="entry name" value="ADENINE PHOSPHORIBOSYLTRANSFERASE"/>
    <property type="match status" value="1"/>
</dbReference>
<keyword evidence="9" id="KW-0808">Transferase</keyword>
<dbReference type="SUPFAM" id="SSF53271">
    <property type="entry name" value="PRTase-like"/>
    <property type="match status" value="1"/>
</dbReference>
<proteinExistence type="inferred from homology"/>
<dbReference type="Proteomes" id="UP000823674">
    <property type="component" value="Chromosome A07"/>
</dbReference>